<accession>A0A7U2F5Z5</accession>
<evidence type="ECO:0000313" key="2">
    <source>
        <dbReference type="Proteomes" id="UP000663193"/>
    </source>
</evidence>
<dbReference type="Proteomes" id="UP000663193">
    <property type="component" value="Chromosome 7"/>
</dbReference>
<protein>
    <submittedName>
        <fullName evidence="1">Uncharacterized protein</fullName>
    </submittedName>
</protein>
<gene>
    <name evidence="1" type="ORF">JI435_410220</name>
</gene>
<dbReference type="EMBL" id="CP069029">
    <property type="protein sequence ID" value="QRC97174.1"/>
    <property type="molecule type" value="Genomic_DNA"/>
</dbReference>
<dbReference type="VEuPathDB" id="FungiDB:JI435_410220"/>
<sequence length="67" mass="8055">MYKGTLHLWTELCMALRTKGGYTSDVDWRTKMTVVYRDSRLHGRRQGKTKMMLYRTGLKRHEDNSWC</sequence>
<dbReference type="AlphaFoldDB" id="A0A7U2F5Z5"/>
<name>A0A7U2F5Z5_PHANO</name>
<organism evidence="1 2">
    <name type="scientific">Phaeosphaeria nodorum (strain SN15 / ATCC MYA-4574 / FGSC 10173)</name>
    <name type="common">Glume blotch fungus</name>
    <name type="synonym">Parastagonospora nodorum</name>
    <dbReference type="NCBI Taxonomy" id="321614"/>
    <lineage>
        <taxon>Eukaryota</taxon>
        <taxon>Fungi</taxon>
        <taxon>Dikarya</taxon>
        <taxon>Ascomycota</taxon>
        <taxon>Pezizomycotina</taxon>
        <taxon>Dothideomycetes</taxon>
        <taxon>Pleosporomycetidae</taxon>
        <taxon>Pleosporales</taxon>
        <taxon>Pleosporineae</taxon>
        <taxon>Phaeosphaeriaceae</taxon>
        <taxon>Parastagonospora</taxon>
    </lineage>
</organism>
<reference evidence="2" key="1">
    <citation type="journal article" date="2021" name="BMC Genomics">
        <title>Chromosome-level genome assembly and manually-curated proteome of model necrotroph Parastagonospora nodorum Sn15 reveals a genome-wide trove of candidate effector homologs, and redundancy of virulence-related functions within an accessory chromosome.</title>
        <authorList>
            <person name="Bertazzoni S."/>
            <person name="Jones D.A.B."/>
            <person name="Phan H.T."/>
            <person name="Tan K.-C."/>
            <person name="Hane J.K."/>
        </authorList>
    </citation>
    <scope>NUCLEOTIDE SEQUENCE [LARGE SCALE GENOMIC DNA]</scope>
    <source>
        <strain evidence="2">SN15 / ATCC MYA-4574 / FGSC 10173)</strain>
    </source>
</reference>
<evidence type="ECO:0000313" key="1">
    <source>
        <dbReference type="EMBL" id="QRC97174.1"/>
    </source>
</evidence>
<keyword evidence="2" id="KW-1185">Reference proteome</keyword>
<proteinExistence type="predicted"/>